<evidence type="ECO:0000313" key="1">
    <source>
        <dbReference type="EMBL" id="CUO68882.1"/>
    </source>
</evidence>
<name>A0A174H1I2_9FIRM</name>
<evidence type="ECO:0000313" key="2">
    <source>
        <dbReference type="Proteomes" id="UP000095431"/>
    </source>
</evidence>
<protein>
    <recommendedName>
        <fullName evidence="3">Transcription initiation factor TFIIIB</fullName>
    </recommendedName>
</protein>
<accession>A0A174H1I2</accession>
<dbReference type="AlphaFoldDB" id="A0A174H1I2"/>
<dbReference type="RefSeq" id="WP_055201449.1">
    <property type="nucleotide sequence ID" value="NZ_AP031426.1"/>
</dbReference>
<dbReference type="Proteomes" id="UP000095431">
    <property type="component" value="Unassembled WGS sequence"/>
</dbReference>
<reference evidence="1 2" key="1">
    <citation type="submission" date="2015-09" db="EMBL/GenBank/DDBJ databases">
        <authorList>
            <consortium name="Pathogen Informatics"/>
        </authorList>
    </citation>
    <scope>NUCLEOTIDE SEQUENCE [LARGE SCALE GENOMIC DNA]</scope>
    <source>
        <strain evidence="1 2">2789STDY5834863</strain>
    </source>
</reference>
<evidence type="ECO:0008006" key="3">
    <source>
        <dbReference type="Google" id="ProtNLM"/>
    </source>
</evidence>
<sequence>MNEQKQYVCPWCGGKDVVEGIQSTYAKVQPNKALTLKGENLIHVICKNCGTAVRSYVENPQVLE</sequence>
<dbReference type="EMBL" id="CYZN01000039">
    <property type="protein sequence ID" value="CUO68882.1"/>
    <property type="molecule type" value="Genomic_DNA"/>
</dbReference>
<organism evidence="1 2">
    <name type="scientific">Blautia wexlerae</name>
    <dbReference type="NCBI Taxonomy" id="418240"/>
    <lineage>
        <taxon>Bacteria</taxon>
        <taxon>Bacillati</taxon>
        <taxon>Bacillota</taxon>
        <taxon>Clostridia</taxon>
        <taxon>Lachnospirales</taxon>
        <taxon>Lachnospiraceae</taxon>
        <taxon>Blautia</taxon>
    </lineage>
</organism>
<gene>
    <name evidence="1" type="ORF">ERS852478_03581</name>
</gene>
<proteinExistence type="predicted"/>